<comment type="caution">
    <text evidence="5">The sequence shown here is derived from an EMBL/GenBank/DDBJ whole genome shotgun (WGS) entry which is preliminary data.</text>
</comment>
<dbReference type="SUPFAM" id="SSF50939">
    <property type="entry name" value="Sialidases"/>
    <property type="match status" value="2"/>
</dbReference>
<protein>
    <recommendedName>
        <fullName evidence="4">Photosynthesis system II assembly factor Ycf48/Hcf136-like domain-containing protein</fullName>
    </recommendedName>
</protein>
<reference evidence="5 6" key="1">
    <citation type="submission" date="2017-09" db="EMBL/GenBank/DDBJ databases">
        <title>Depth-based differentiation of microbial function through sediment-hosted aquifers and enrichment of novel symbionts in the deep terrestrial subsurface.</title>
        <authorList>
            <person name="Probst A.J."/>
            <person name="Ladd B."/>
            <person name="Jarett J.K."/>
            <person name="Geller-Mcgrath D.E."/>
            <person name="Sieber C.M."/>
            <person name="Emerson J.B."/>
            <person name="Anantharaman K."/>
            <person name="Thomas B.C."/>
            <person name="Malmstrom R."/>
            <person name="Stieglmeier M."/>
            <person name="Klingl A."/>
            <person name="Woyke T."/>
            <person name="Ryan C.M."/>
            <person name="Banfield J.F."/>
        </authorList>
    </citation>
    <scope>NUCLEOTIDE SEQUENCE [LARGE SCALE GENOMIC DNA]</scope>
    <source>
        <strain evidence="5">CG08_land_8_20_14_0_20_45_16</strain>
    </source>
</reference>
<dbReference type="GO" id="GO:0015979">
    <property type="term" value="P:photosynthesis"/>
    <property type="evidence" value="ECO:0007669"/>
    <property type="project" value="UniProtKB-KW"/>
</dbReference>
<feature type="domain" description="Photosynthesis system II assembly factor Ycf48/Hcf136-like" evidence="4">
    <location>
        <begin position="123"/>
        <end position="204"/>
    </location>
</feature>
<sequence length="1008" mass="105407">MRRFTIGLAFLLLLIFQVGAGATNTWIDQTSPASQGLNDVCFIDTSTGIAVGDNQNIIKTTDYGTTWTSKSPGFESQSHFHGIQFPTASVGYIAGATTSALFYKTTDTGETWSDLSSHVGTLASQLYDLQFFDANNGWVVGYHDTEAALLKTTDGGISWERKAIGASGNRTYFGLHFIDTNTGWVVGSLGLIYKTTDGGTNWTQQETTITNQNLRDVFFIDSNNGWTVGEGSVIMKTTNGGTTWSLIDCGISNAYFTKVYFINATTSWVVGWSGLVLKSTDGGETWAPDTNITTSDTEYLNGINFVDPNNATIVGKGSDIIFNYGAVPDFSLSPSTRAQGWSGTITCTASAYFRPDVAVTISKTGGSGFDYTYSYNSSMEITIPTTLAADATTGDWTVTLTDGDGRSAAQTFTVNDAPTISDISPANRAQGWSGDMTVTGTNFRAGATASVAKSGGSGFAYSYTRDSATQFTIPATLAADATTGDWTITVTNTDTSATSAAFAVNASLAIDSVTPDNKYLGWTGEITLEGSGFQSSVAVTMTKTGGTGLSYSYNRDSATKITLTATIAATASVGAWVITATNPDSSANTATFTVNNLPKIISLSPASLTQGATARDIVITGDYFQDGLTTSSLSFAGGGITINSLTRNSTTSVTANLTIASSATTGDRAITLTNPDGGITTASDLFSISAASTPTQPNPTISSVSPNTGDQGTSSLNLTVRGENFLATPTVSLGSGITVNSVTFNDATSLTANISIAASAALGSRTITVTNSSPAGSLGSMSDAFFVTASGALPVTIESVSPNLIYVTSEGAAASLAFRPLSTSLNPFAEASQILTIYGHNFHANPSASFSPSLPIQSINRRDSSHILVYFTPSVGTYDITVSNSDDGSSGTGSNLLTVRAASTNAVTMKSVFAYPNPWNPLSGNLTLQFFFDRACQIKIVIAGIDLIVRGEIVQNCVAGKNNITWDGNPNGSFSHLPQGIYVMTIYVIENGSARKLGTYKLGVAYFK</sequence>
<dbReference type="SUPFAM" id="SSF81296">
    <property type="entry name" value="E set domains"/>
    <property type="match status" value="1"/>
</dbReference>
<dbReference type="InterPro" id="IPR014756">
    <property type="entry name" value="Ig_E-set"/>
</dbReference>
<dbReference type="PANTHER" id="PTHR47199">
    <property type="entry name" value="PHOTOSYSTEM II STABILITY/ASSEMBLY FACTOR HCF136, CHLOROPLASTIC"/>
    <property type="match status" value="1"/>
</dbReference>
<evidence type="ECO:0000313" key="6">
    <source>
        <dbReference type="Proteomes" id="UP000231343"/>
    </source>
</evidence>
<dbReference type="InterPro" id="IPR036278">
    <property type="entry name" value="Sialidase_sf"/>
</dbReference>
<keyword evidence="2" id="KW-0604">Photosystem II</keyword>
<evidence type="ECO:0000259" key="4">
    <source>
        <dbReference type="Pfam" id="PF14870"/>
    </source>
</evidence>
<dbReference type="GO" id="GO:0009523">
    <property type="term" value="C:photosystem II"/>
    <property type="evidence" value="ECO:0007669"/>
    <property type="project" value="UniProtKB-KW"/>
</dbReference>
<keyword evidence="1" id="KW-0602">Photosynthesis</keyword>
<evidence type="ECO:0000313" key="5">
    <source>
        <dbReference type="EMBL" id="PIS29420.1"/>
    </source>
</evidence>
<dbReference type="Gene3D" id="2.60.40.10">
    <property type="entry name" value="Immunoglobulins"/>
    <property type="match status" value="4"/>
</dbReference>
<dbReference type="Proteomes" id="UP000231343">
    <property type="component" value="Unassembled WGS sequence"/>
</dbReference>
<dbReference type="InterPro" id="IPR015943">
    <property type="entry name" value="WD40/YVTN_repeat-like_dom_sf"/>
</dbReference>
<feature type="domain" description="Photosynthesis system II assembly factor Ycf48/Hcf136-like" evidence="4">
    <location>
        <begin position="23"/>
        <end position="115"/>
    </location>
</feature>
<evidence type="ECO:0000256" key="1">
    <source>
        <dbReference type="ARBA" id="ARBA00022531"/>
    </source>
</evidence>
<evidence type="ECO:0000256" key="2">
    <source>
        <dbReference type="ARBA" id="ARBA00023276"/>
    </source>
</evidence>
<dbReference type="InterPro" id="IPR013783">
    <property type="entry name" value="Ig-like_fold"/>
</dbReference>
<accession>A0A2H0XWW6</accession>
<dbReference type="Pfam" id="PF14870">
    <property type="entry name" value="PSII_BNR"/>
    <property type="match status" value="3"/>
</dbReference>
<dbReference type="Gene3D" id="2.130.10.10">
    <property type="entry name" value="YVTN repeat-like/Quinoprotein amine dehydrogenase"/>
    <property type="match status" value="2"/>
</dbReference>
<feature type="signal peptide" evidence="3">
    <location>
        <begin position="1"/>
        <end position="20"/>
    </location>
</feature>
<gene>
    <name evidence="5" type="ORF">COT42_05575</name>
</gene>
<dbReference type="InterPro" id="IPR028203">
    <property type="entry name" value="PSII_CF48-like_dom"/>
</dbReference>
<name>A0A2H0XWW6_UNCSA</name>
<organism evidence="5 6">
    <name type="scientific">Candidatus Saganbacteria bacterium CG08_land_8_20_14_0_20_45_16</name>
    <dbReference type="NCBI Taxonomy" id="2014293"/>
    <lineage>
        <taxon>Bacteria</taxon>
        <taxon>Bacillati</taxon>
        <taxon>Saganbacteria</taxon>
    </lineage>
</organism>
<feature type="chain" id="PRO_5013964133" description="Photosynthesis system II assembly factor Ycf48/Hcf136-like domain-containing protein" evidence="3">
    <location>
        <begin position="21"/>
        <end position="1008"/>
    </location>
</feature>
<dbReference type="PANTHER" id="PTHR47199:SF2">
    <property type="entry name" value="PHOTOSYSTEM II STABILITY_ASSEMBLY FACTOR HCF136, CHLOROPLASTIC"/>
    <property type="match status" value="1"/>
</dbReference>
<dbReference type="EMBL" id="PEYM01000086">
    <property type="protein sequence ID" value="PIS29420.1"/>
    <property type="molecule type" value="Genomic_DNA"/>
</dbReference>
<dbReference type="AlphaFoldDB" id="A0A2H0XWW6"/>
<evidence type="ECO:0000256" key="3">
    <source>
        <dbReference type="SAM" id="SignalP"/>
    </source>
</evidence>
<feature type="domain" description="Photosynthesis system II assembly factor Ycf48/Hcf136-like" evidence="4">
    <location>
        <begin position="210"/>
        <end position="287"/>
    </location>
</feature>
<proteinExistence type="predicted"/>
<keyword evidence="3" id="KW-0732">Signal</keyword>